<evidence type="ECO:0000313" key="5">
    <source>
        <dbReference type="EMBL" id="ANJ68274.1"/>
    </source>
</evidence>
<dbReference type="NCBIfam" id="TIGR00045">
    <property type="entry name" value="glycerate kinase"/>
    <property type="match status" value="1"/>
</dbReference>
<dbReference type="Pfam" id="PF02595">
    <property type="entry name" value="Gly_kinase"/>
    <property type="match status" value="1"/>
</dbReference>
<dbReference type="STRING" id="1860122.A9404_04300"/>
<keyword evidence="6" id="KW-1185">Reference proteome</keyword>
<dbReference type="InterPro" id="IPR036129">
    <property type="entry name" value="Glycerate_kinase_sf"/>
</dbReference>
<dbReference type="EMBL" id="CP016027">
    <property type="protein sequence ID" value="ANJ68274.1"/>
    <property type="molecule type" value="Genomic_DNA"/>
</dbReference>
<dbReference type="GO" id="GO:0008887">
    <property type="term" value="F:glycerate kinase activity"/>
    <property type="evidence" value="ECO:0007669"/>
    <property type="project" value="UniProtKB-UniRule"/>
</dbReference>
<gene>
    <name evidence="5" type="ORF">A9404_04300</name>
</gene>
<dbReference type="Gene3D" id="3.90.1510.10">
    <property type="entry name" value="Glycerate kinase, domain 2"/>
    <property type="match status" value="1"/>
</dbReference>
<dbReference type="PANTHER" id="PTHR21599">
    <property type="entry name" value="GLYCERATE KINASE"/>
    <property type="match status" value="1"/>
</dbReference>
<dbReference type="SUPFAM" id="SSF110738">
    <property type="entry name" value="Glycerate kinase I"/>
    <property type="match status" value="1"/>
</dbReference>
<dbReference type="Proteomes" id="UP000078596">
    <property type="component" value="Chromosome"/>
</dbReference>
<proteinExistence type="inferred from homology"/>
<evidence type="ECO:0000256" key="4">
    <source>
        <dbReference type="PIRNR" id="PIRNR006078"/>
    </source>
</evidence>
<evidence type="ECO:0000256" key="1">
    <source>
        <dbReference type="ARBA" id="ARBA00006284"/>
    </source>
</evidence>
<dbReference type="AlphaFoldDB" id="A0A191ZK60"/>
<dbReference type="OrthoDB" id="9774290at2"/>
<organism evidence="5 6">
    <name type="scientific">Halothiobacillus diazotrophicus</name>
    <dbReference type="NCBI Taxonomy" id="1860122"/>
    <lineage>
        <taxon>Bacteria</taxon>
        <taxon>Pseudomonadati</taxon>
        <taxon>Pseudomonadota</taxon>
        <taxon>Gammaproteobacteria</taxon>
        <taxon>Chromatiales</taxon>
        <taxon>Halothiobacillaceae</taxon>
        <taxon>Halothiobacillus</taxon>
    </lineage>
</organism>
<dbReference type="PIRSF" id="PIRSF006078">
    <property type="entry name" value="GlxK"/>
    <property type="match status" value="1"/>
</dbReference>
<dbReference type="InterPro" id="IPR018197">
    <property type="entry name" value="Glycerate_kinase_RE-like"/>
</dbReference>
<dbReference type="InterPro" id="IPR018193">
    <property type="entry name" value="Glyc_kinase_flavodox-like_fold"/>
</dbReference>
<dbReference type="Gene3D" id="3.40.50.10350">
    <property type="entry name" value="Glycerate kinase, domain 1"/>
    <property type="match status" value="1"/>
</dbReference>
<dbReference type="GO" id="GO:0031388">
    <property type="term" value="P:organic acid phosphorylation"/>
    <property type="evidence" value="ECO:0007669"/>
    <property type="project" value="UniProtKB-UniRule"/>
</dbReference>
<reference evidence="5 6" key="1">
    <citation type="submission" date="2016-06" db="EMBL/GenBank/DDBJ databases">
        <title>Insight into the functional genes involving in sulfur oxidation in Pearl River water.</title>
        <authorList>
            <person name="Luo J."/>
            <person name="Tan X."/>
            <person name="Lin W."/>
        </authorList>
    </citation>
    <scope>NUCLEOTIDE SEQUENCE [LARGE SCALE GENOMIC DNA]</scope>
    <source>
        <strain evidence="5 6">LS2</strain>
    </source>
</reference>
<evidence type="ECO:0000256" key="3">
    <source>
        <dbReference type="ARBA" id="ARBA00022777"/>
    </source>
</evidence>
<dbReference type="RefSeq" id="WP_066102776.1">
    <property type="nucleotide sequence ID" value="NZ_CP016027.1"/>
</dbReference>
<name>A0A191ZK60_9GAMM</name>
<dbReference type="InterPro" id="IPR004381">
    <property type="entry name" value="Glycerate_kinase"/>
</dbReference>
<evidence type="ECO:0000313" key="6">
    <source>
        <dbReference type="Proteomes" id="UP000078596"/>
    </source>
</evidence>
<sequence length="378" mass="39437">MLLCPDSFKGSLSSLDVTRAMTDGIHRQWPDALIECRPMADGGEGMAAIVTADLGGDWHQTRVHGPHGRPVLAGWGHDRGRNQAVVEVAAACGLDLLTTDDPDIWHRDTRGVGELILAALDAGAQRIIIGLGGSGTNDAGVGMLAALGVRFLDANNRPLPPNPAALAALDRVDFSQLDARLAATELVVLTDVDNPLNGAQGASAIFGPQKGLAKDQIEEMDTRIRWIAERIRSQSPSCGSLDQPGTGAAGGLGFALISVLGATRHVGSQYIADLIGLDAAIGAADLVITGEGNLDGQTSRGKVVSEVVRRATAQGKPVIAIAGGVQCTPEEIHAMGLSTALSLTNAEISVPEAMARSAELIAERTKQAIESWRRSNLR</sequence>
<dbReference type="PANTHER" id="PTHR21599:SF0">
    <property type="entry name" value="GLYCERATE KINASE"/>
    <property type="match status" value="1"/>
</dbReference>
<keyword evidence="2 4" id="KW-0808">Transferase</keyword>
<comment type="similarity">
    <text evidence="1 4">Belongs to the glycerate kinase type-1 family.</text>
</comment>
<evidence type="ECO:0000256" key="2">
    <source>
        <dbReference type="ARBA" id="ARBA00022679"/>
    </source>
</evidence>
<dbReference type="KEGG" id="haz:A9404_04300"/>
<protein>
    <submittedName>
        <fullName evidence="5">Glycerate kinase</fullName>
    </submittedName>
</protein>
<accession>A0A191ZK60</accession>
<keyword evidence="3 4" id="KW-0418">Kinase</keyword>